<keyword evidence="6" id="KW-1185">Reference proteome</keyword>
<dbReference type="Gene3D" id="3.40.605.10">
    <property type="entry name" value="Aldehyde Dehydrogenase, Chain A, domain 1"/>
    <property type="match status" value="1"/>
</dbReference>
<dbReference type="Gene3D" id="3.40.309.10">
    <property type="entry name" value="Aldehyde Dehydrogenase, Chain A, domain 2"/>
    <property type="match status" value="1"/>
</dbReference>
<dbReference type="Pfam" id="PF00171">
    <property type="entry name" value="Aldedh"/>
    <property type="match status" value="1"/>
</dbReference>
<dbReference type="EMBL" id="BAABBW010000002">
    <property type="protein sequence ID" value="GAA4173862.1"/>
    <property type="molecule type" value="Genomic_DNA"/>
</dbReference>
<gene>
    <name evidence="5" type="ORF">GCM10022287_16890</name>
</gene>
<evidence type="ECO:0000313" key="5">
    <source>
        <dbReference type="EMBL" id="GAA4173862.1"/>
    </source>
</evidence>
<name>A0ABP7ZYW9_9MICO</name>
<reference evidence="6" key="1">
    <citation type="journal article" date="2019" name="Int. J. Syst. Evol. Microbiol.">
        <title>The Global Catalogue of Microorganisms (GCM) 10K type strain sequencing project: providing services to taxonomists for standard genome sequencing and annotation.</title>
        <authorList>
            <consortium name="The Broad Institute Genomics Platform"/>
            <consortium name="The Broad Institute Genome Sequencing Center for Infectious Disease"/>
            <person name="Wu L."/>
            <person name="Ma J."/>
        </authorList>
    </citation>
    <scope>NUCLEOTIDE SEQUENCE [LARGE SCALE GENOMIC DNA]</scope>
    <source>
        <strain evidence="6">JCM 17591</strain>
    </source>
</reference>
<protein>
    <submittedName>
        <fullName evidence="5">Aldehyde dehydrogenase</fullName>
    </submittedName>
</protein>
<dbReference type="PANTHER" id="PTHR11699">
    <property type="entry name" value="ALDEHYDE DEHYDROGENASE-RELATED"/>
    <property type="match status" value="1"/>
</dbReference>
<dbReference type="InterPro" id="IPR029510">
    <property type="entry name" value="Ald_DH_CS_GLU"/>
</dbReference>
<feature type="domain" description="Aldehyde dehydrogenase" evidence="4">
    <location>
        <begin position="33"/>
        <end position="495"/>
    </location>
</feature>
<proteinExistence type="inferred from homology"/>
<evidence type="ECO:0000256" key="2">
    <source>
        <dbReference type="PROSITE-ProRule" id="PRU10007"/>
    </source>
</evidence>
<dbReference type="InterPro" id="IPR016162">
    <property type="entry name" value="Ald_DH_N"/>
</dbReference>
<dbReference type="RefSeq" id="WP_344753286.1">
    <property type="nucleotide sequence ID" value="NZ_BAABBW010000002.1"/>
</dbReference>
<keyword evidence="1 3" id="KW-0560">Oxidoreductase</keyword>
<dbReference type="InterPro" id="IPR015590">
    <property type="entry name" value="Aldehyde_DH_dom"/>
</dbReference>
<evidence type="ECO:0000256" key="1">
    <source>
        <dbReference type="ARBA" id="ARBA00023002"/>
    </source>
</evidence>
<dbReference type="SUPFAM" id="SSF53720">
    <property type="entry name" value="ALDH-like"/>
    <property type="match status" value="1"/>
</dbReference>
<dbReference type="InterPro" id="IPR016163">
    <property type="entry name" value="Ald_DH_C"/>
</dbReference>
<dbReference type="PROSITE" id="PS00687">
    <property type="entry name" value="ALDEHYDE_DEHYDR_GLU"/>
    <property type="match status" value="1"/>
</dbReference>
<evidence type="ECO:0000256" key="3">
    <source>
        <dbReference type="RuleBase" id="RU003345"/>
    </source>
</evidence>
<dbReference type="InterPro" id="IPR016160">
    <property type="entry name" value="Ald_DH_CS_CYS"/>
</dbReference>
<dbReference type="PROSITE" id="PS00070">
    <property type="entry name" value="ALDEHYDE_DEHYDR_CYS"/>
    <property type="match status" value="1"/>
</dbReference>
<comment type="similarity">
    <text evidence="3">Belongs to the aldehyde dehydrogenase family.</text>
</comment>
<accession>A0ABP7ZYW9</accession>
<dbReference type="Proteomes" id="UP001501079">
    <property type="component" value="Unassembled WGS sequence"/>
</dbReference>
<sequence length="501" mass="53054">MSALATQTDRSYWAAIAERLVPHADAFIDGSFVAARSGERRASINPATGAVVAEVAECGPEDVDLAVAAARRAFQDGRWSRRPPRERQEVLLCLARLIARESDELAVLETVDAGKLIADTSTADVPGTAAILTWYAELADKIPGEIQPTGEGDLALVTREPLGVVGAVVPWNYPLETAMWKVAPALVTGNSVVLKPAEDSPLTALRLAALAREAGLPDGVLNVVTGAGPVVGQALGRHPDVDVITFTGSTAVGKLFLRYAGESSLKQVWLECGGKSANVVFGDVADLDRVADGVIDGIFSNQGQVCSANSRLLVERSIEDELIQRVLERTARIRPGDPLDPAVNMGPLVSVRQAATVRQYIETGKTEAELLTGGTEVPGAATYAFVPPTIFGGVTPDAVIAQEEIFGPVLAITSFDSEEEAIRLANGSVYGLAASLWSDSLARVHRVAPRLRAGTVSVNRVDAIDVAVPFGGFGQSGFGRDLSRHALDQYTGLKTTWINYR</sequence>
<comment type="caution">
    <text evidence="5">The sequence shown here is derived from an EMBL/GenBank/DDBJ whole genome shotgun (WGS) entry which is preliminary data.</text>
</comment>
<feature type="active site" evidence="2">
    <location>
        <position position="271"/>
    </location>
</feature>
<organism evidence="5 6">
    <name type="scientific">Gryllotalpicola koreensis</name>
    <dbReference type="NCBI Taxonomy" id="993086"/>
    <lineage>
        <taxon>Bacteria</taxon>
        <taxon>Bacillati</taxon>
        <taxon>Actinomycetota</taxon>
        <taxon>Actinomycetes</taxon>
        <taxon>Micrococcales</taxon>
        <taxon>Microbacteriaceae</taxon>
        <taxon>Gryllotalpicola</taxon>
    </lineage>
</organism>
<evidence type="ECO:0000259" key="4">
    <source>
        <dbReference type="Pfam" id="PF00171"/>
    </source>
</evidence>
<dbReference type="InterPro" id="IPR016161">
    <property type="entry name" value="Ald_DH/histidinol_DH"/>
</dbReference>
<evidence type="ECO:0000313" key="6">
    <source>
        <dbReference type="Proteomes" id="UP001501079"/>
    </source>
</evidence>